<gene>
    <name evidence="1" type="ORF">KIN20_027380</name>
</gene>
<sequence>MGRKSLNLRAMIEISRFSASTDIIPSVPTANITQQMRKEREAEGEMFENVRTSTTVEGLEVTVLPPVQPIEFDYDVLSAYSQTEGTMSLDTVPEIDTAPMEKLKKEKKMVREPVPPPQRAIPISDAIFCENMIPEGPFTAPTRKGDLEMEYINELIMNVMSIVNRSGNTSLELKIAVDREDNGLPNVKFELIPKARATNAMERLNRAYVQYAKEQHN</sequence>
<dbReference type="AlphaFoldDB" id="A0AAD5QZ96"/>
<protein>
    <submittedName>
        <fullName evidence="1">Uncharacterized protein</fullName>
    </submittedName>
</protein>
<dbReference type="EMBL" id="JAHQIW010005619">
    <property type="protein sequence ID" value="KAJ1366654.1"/>
    <property type="molecule type" value="Genomic_DNA"/>
</dbReference>
<evidence type="ECO:0000313" key="1">
    <source>
        <dbReference type="EMBL" id="KAJ1366654.1"/>
    </source>
</evidence>
<proteinExistence type="predicted"/>
<accession>A0AAD5QZ96</accession>
<keyword evidence="2" id="KW-1185">Reference proteome</keyword>
<organism evidence="1 2">
    <name type="scientific">Parelaphostrongylus tenuis</name>
    <name type="common">Meningeal worm</name>
    <dbReference type="NCBI Taxonomy" id="148309"/>
    <lineage>
        <taxon>Eukaryota</taxon>
        <taxon>Metazoa</taxon>
        <taxon>Ecdysozoa</taxon>
        <taxon>Nematoda</taxon>
        <taxon>Chromadorea</taxon>
        <taxon>Rhabditida</taxon>
        <taxon>Rhabditina</taxon>
        <taxon>Rhabditomorpha</taxon>
        <taxon>Strongyloidea</taxon>
        <taxon>Metastrongylidae</taxon>
        <taxon>Parelaphostrongylus</taxon>
    </lineage>
</organism>
<dbReference type="Proteomes" id="UP001196413">
    <property type="component" value="Unassembled WGS sequence"/>
</dbReference>
<name>A0AAD5QZ96_PARTN</name>
<reference evidence="1" key="1">
    <citation type="submission" date="2021-06" db="EMBL/GenBank/DDBJ databases">
        <title>Parelaphostrongylus tenuis whole genome reference sequence.</title>
        <authorList>
            <person name="Garwood T.J."/>
            <person name="Larsen P.A."/>
            <person name="Fountain-Jones N.M."/>
            <person name="Garbe J.R."/>
            <person name="Macchietto M.G."/>
            <person name="Kania S.A."/>
            <person name="Gerhold R.W."/>
            <person name="Richards J.E."/>
            <person name="Wolf T.M."/>
        </authorList>
    </citation>
    <scope>NUCLEOTIDE SEQUENCE</scope>
    <source>
        <strain evidence="1">MNPRO001-30</strain>
        <tissue evidence="1">Meninges</tissue>
    </source>
</reference>
<comment type="caution">
    <text evidence="1">The sequence shown here is derived from an EMBL/GenBank/DDBJ whole genome shotgun (WGS) entry which is preliminary data.</text>
</comment>
<evidence type="ECO:0000313" key="2">
    <source>
        <dbReference type="Proteomes" id="UP001196413"/>
    </source>
</evidence>